<evidence type="ECO:0000256" key="1">
    <source>
        <dbReference type="ARBA" id="ARBA00010617"/>
    </source>
</evidence>
<organism evidence="4 5">
    <name type="scientific">Trifolium medium</name>
    <dbReference type="NCBI Taxonomy" id="97028"/>
    <lineage>
        <taxon>Eukaryota</taxon>
        <taxon>Viridiplantae</taxon>
        <taxon>Streptophyta</taxon>
        <taxon>Embryophyta</taxon>
        <taxon>Tracheophyta</taxon>
        <taxon>Spermatophyta</taxon>
        <taxon>Magnoliopsida</taxon>
        <taxon>eudicotyledons</taxon>
        <taxon>Gunneridae</taxon>
        <taxon>Pentapetalae</taxon>
        <taxon>rosids</taxon>
        <taxon>fabids</taxon>
        <taxon>Fabales</taxon>
        <taxon>Fabaceae</taxon>
        <taxon>Papilionoideae</taxon>
        <taxon>50 kb inversion clade</taxon>
        <taxon>NPAAA clade</taxon>
        <taxon>Hologalegina</taxon>
        <taxon>IRL clade</taxon>
        <taxon>Trifolieae</taxon>
        <taxon>Trifolium</taxon>
    </lineage>
</organism>
<sequence>MELKRNKNCSDGYAWTDYLSLQFTQNVISETLRMANIVNAIWRKAIKDVDIKGYLIPKDWCVVASLTSVHLDGMNYEKPFEFDPWRWEVSNQASSFV</sequence>
<dbReference type="PRINTS" id="PR00359">
    <property type="entry name" value="BP450"/>
</dbReference>
<gene>
    <name evidence="4" type="ORF">A2U01_0015645</name>
</gene>
<keyword evidence="3" id="KW-0408">Iron</keyword>
<accession>A0A392N528</accession>
<dbReference type="AlphaFoldDB" id="A0A392N528"/>
<keyword evidence="4" id="KW-0503">Monooxygenase</keyword>
<keyword evidence="2" id="KW-0479">Metal-binding</keyword>
<dbReference type="GO" id="GO:0020037">
    <property type="term" value="F:heme binding"/>
    <property type="evidence" value="ECO:0007669"/>
    <property type="project" value="InterPro"/>
</dbReference>
<dbReference type="InterPro" id="IPR001128">
    <property type="entry name" value="Cyt_P450"/>
</dbReference>
<dbReference type="PANTHER" id="PTHR24286:SF319">
    <property type="entry name" value="CYTOCHROME P450 FAMILY BRASSINOSTEROID OXIDASE"/>
    <property type="match status" value="1"/>
</dbReference>
<name>A0A392N528_9FABA</name>
<dbReference type="InterPro" id="IPR002397">
    <property type="entry name" value="Cyt_P450_B"/>
</dbReference>
<dbReference type="Proteomes" id="UP000265520">
    <property type="component" value="Unassembled WGS sequence"/>
</dbReference>
<evidence type="ECO:0000313" key="5">
    <source>
        <dbReference type="Proteomes" id="UP000265520"/>
    </source>
</evidence>
<keyword evidence="5" id="KW-1185">Reference proteome</keyword>
<evidence type="ECO:0000313" key="4">
    <source>
        <dbReference type="EMBL" id="MCH94682.1"/>
    </source>
</evidence>
<dbReference type="SUPFAM" id="SSF48264">
    <property type="entry name" value="Cytochrome P450"/>
    <property type="match status" value="1"/>
</dbReference>
<dbReference type="Pfam" id="PF00067">
    <property type="entry name" value="p450"/>
    <property type="match status" value="1"/>
</dbReference>
<dbReference type="GO" id="GO:0010268">
    <property type="term" value="P:brassinosteroid homeostasis"/>
    <property type="evidence" value="ECO:0007669"/>
    <property type="project" value="TreeGrafter"/>
</dbReference>
<dbReference type="Gene3D" id="1.10.630.10">
    <property type="entry name" value="Cytochrome P450"/>
    <property type="match status" value="1"/>
</dbReference>
<proteinExistence type="inferred from homology"/>
<dbReference type="GO" id="GO:0016709">
    <property type="term" value="F:oxidoreductase activity, acting on paired donors, with incorporation or reduction of molecular oxygen, NAD(P)H as one donor, and incorporation of one atom of oxygen"/>
    <property type="evidence" value="ECO:0007669"/>
    <property type="project" value="TreeGrafter"/>
</dbReference>
<protein>
    <submittedName>
        <fullName evidence="4">3-epi-6-deoxocathasterone 23-monooxygenase-like</fullName>
    </submittedName>
</protein>
<comment type="similarity">
    <text evidence="1">Belongs to the cytochrome P450 family.</text>
</comment>
<evidence type="ECO:0000256" key="2">
    <source>
        <dbReference type="ARBA" id="ARBA00022723"/>
    </source>
</evidence>
<keyword evidence="4" id="KW-0560">Oxidoreductase</keyword>
<dbReference type="GO" id="GO:0016132">
    <property type="term" value="P:brassinosteroid biosynthetic process"/>
    <property type="evidence" value="ECO:0007669"/>
    <property type="project" value="TreeGrafter"/>
</dbReference>
<comment type="caution">
    <text evidence="4">The sequence shown here is derived from an EMBL/GenBank/DDBJ whole genome shotgun (WGS) entry which is preliminary data.</text>
</comment>
<evidence type="ECO:0000256" key="3">
    <source>
        <dbReference type="ARBA" id="ARBA00023004"/>
    </source>
</evidence>
<reference evidence="4 5" key="1">
    <citation type="journal article" date="2018" name="Front. Plant Sci.">
        <title>Red Clover (Trifolium pratense) and Zigzag Clover (T. medium) - A Picture of Genomic Similarities and Differences.</title>
        <authorList>
            <person name="Dluhosova J."/>
            <person name="Istvanek J."/>
            <person name="Nedelnik J."/>
            <person name="Repkova J."/>
        </authorList>
    </citation>
    <scope>NUCLEOTIDE SEQUENCE [LARGE SCALE GENOMIC DNA]</scope>
    <source>
        <strain evidence="5">cv. 10/8</strain>
        <tissue evidence="4">Leaf</tissue>
    </source>
</reference>
<dbReference type="InterPro" id="IPR036396">
    <property type="entry name" value="Cyt_P450_sf"/>
</dbReference>
<dbReference type="GO" id="GO:0016125">
    <property type="term" value="P:sterol metabolic process"/>
    <property type="evidence" value="ECO:0007669"/>
    <property type="project" value="TreeGrafter"/>
</dbReference>
<dbReference type="PANTHER" id="PTHR24286">
    <property type="entry name" value="CYTOCHROME P450 26"/>
    <property type="match status" value="1"/>
</dbReference>
<dbReference type="EMBL" id="LXQA010027910">
    <property type="protein sequence ID" value="MCH94682.1"/>
    <property type="molecule type" value="Genomic_DNA"/>
</dbReference>
<dbReference type="GO" id="GO:0005506">
    <property type="term" value="F:iron ion binding"/>
    <property type="evidence" value="ECO:0007669"/>
    <property type="project" value="InterPro"/>
</dbReference>